<comment type="caution">
    <text evidence="2">The sequence shown here is derived from an EMBL/GenBank/DDBJ whole genome shotgun (WGS) entry which is preliminary data.</text>
</comment>
<sequence>MLVIVGGFFIAAGVDFVDQGYSDDGVANILAGSIISTLGSLLILVAVLAKAVQVGLRSVTFNGTTFERRVEPKQWSISRPSP</sequence>
<gene>
    <name evidence="2" type="ORF">HMPREF0063_10557</name>
</gene>
<evidence type="ECO:0000256" key="1">
    <source>
        <dbReference type="SAM" id="Phobius"/>
    </source>
</evidence>
<keyword evidence="1" id="KW-0812">Transmembrane</keyword>
<protein>
    <submittedName>
        <fullName evidence="2">Uncharacterized protein</fullName>
    </submittedName>
</protein>
<dbReference type="Proteomes" id="UP000003111">
    <property type="component" value="Unassembled WGS sequence"/>
</dbReference>
<organism evidence="2 3">
    <name type="scientific">Aeromicrobium marinum DSM 15272</name>
    <dbReference type="NCBI Taxonomy" id="585531"/>
    <lineage>
        <taxon>Bacteria</taxon>
        <taxon>Bacillati</taxon>
        <taxon>Actinomycetota</taxon>
        <taxon>Actinomycetes</taxon>
        <taxon>Propionibacteriales</taxon>
        <taxon>Nocardioidaceae</taxon>
        <taxon>Aeromicrobium</taxon>
    </lineage>
</organism>
<evidence type="ECO:0000313" key="3">
    <source>
        <dbReference type="Proteomes" id="UP000003111"/>
    </source>
</evidence>
<dbReference type="HOGENOM" id="CLU_2550770_0_0_11"/>
<accession>E2S9B7</accession>
<evidence type="ECO:0000313" key="2">
    <source>
        <dbReference type="EMBL" id="EFQ83841.1"/>
    </source>
</evidence>
<reference evidence="2" key="1">
    <citation type="submission" date="2010-08" db="EMBL/GenBank/DDBJ databases">
        <authorList>
            <person name="Muzny D."/>
            <person name="Qin X."/>
            <person name="Buhay C."/>
            <person name="Dugan-Rocha S."/>
            <person name="Ding Y."/>
            <person name="Chen G."/>
            <person name="Hawes A."/>
            <person name="Holder M."/>
            <person name="Jhangiani S."/>
            <person name="Johnson A."/>
            <person name="Khan Z."/>
            <person name="Li Z."/>
            <person name="Liu W."/>
            <person name="Liu X."/>
            <person name="Perez L."/>
            <person name="Shen H."/>
            <person name="Wang Q."/>
            <person name="Watt J."/>
            <person name="Xi L."/>
            <person name="Xin Y."/>
            <person name="Zhou J."/>
            <person name="Deng J."/>
            <person name="Jiang H."/>
            <person name="Liu Y."/>
            <person name="Qu J."/>
            <person name="Song X.-Z."/>
            <person name="Zhang L."/>
            <person name="Villasana D."/>
            <person name="Johnson A."/>
            <person name="Liu J."/>
            <person name="Liyanage D."/>
            <person name="Lorensuhewa L."/>
            <person name="Robinson T."/>
            <person name="Song A."/>
            <person name="Song B.-B."/>
            <person name="Dinh H."/>
            <person name="Thornton R."/>
            <person name="Coyle M."/>
            <person name="Francisco L."/>
            <person name="Jackson L."/>
            <person name="Javaid M."/>
            <person name="Korchina V."/>
            <person name="Kovar C."/>
            <person name="Mata R."/>
            <person name="Mathew T."/>
            <person name="Ngo R."/>
            <person name="Nguyen L."/>
            <person name="Nguyen N."/>
            <person name="Okwuonu G."/>
            <person name="Ongeri F."/>
            <person name="Pham C."/>
            <person name="Simmons D."/>
            <person name="Wilczek-Boney K."/>
            <person name="Hale W."/>
            <person name="Jakkamsetti A."/>
            <person name="Pham P."/>
            <person name="Ruth R."/>
            <person name="San Lucas F."/>
            <person name="Warren J."/>
            <person name="Zhang J."/>
            <person name="Zhao Z."/>
            <person name="Zhou C."/>
            <person name="Zhu D."/>
            <person name="Lee S."/>
            <person name="Bess C."/>
            <person name="Blankenburg K."/>
            <person name="Forbes L."/>
            <person name="Fu Q."/>
            <person name="Gubbala S."/>
            <person name="Hirani K."/>
            <person name="Jayaseelan J.C."/>
            <person name="Lara F."/>
            <person name="Munidasa M."/>
            <person name="Palculict T."/>
            <person name="Patil S."/>
            <person name="Pu L.-L."/>
            <person name="Saada N."/>
            <person name="Tang L."/>
            <person name="Weissenberger G."/>
            <person name="Zhu Y."/>
            <person name="Hemphill L."/>
            <person name="Shang Y."/>
            <person name="Youmans B."/>
            <person name="Ayvaz T."/>
            <person name="Ross M."/>
            <person name="Santibanez J."/>
            <person name="Aqrawi P."/>
            <person name="Gross S."/>
            <person name="Joshi V."/>
            <person name="Fowler G."/>
            <person name="Nazareth L."/>
            <person name="Reid J."/>
            <person name="Worley K."/>
            <person name="Petrosino J."/>
            <person name="Highlander S."/>
            <person name="Gibbs R."/>
        </authorList>
    </citation>
    <scope>NUCLEOTIDE SEQUENCE [LARGE SCALE GENOMIC DNA]</scope>
    <source>
        <strain evidence="2">DSM 15272</strain>
    </source>
</reference>
<dbReference type="AlphaFoldDB" id="E2S9B7"/>
<keyword evidence="1" id="KW-0472">Membrane</keyword>
<feature type="transmembrane region" description="Helical" evidence="1">
    <location>
        <begin position="26"/>
        <end position="49"/>
    </location>
</feature>
<keyword evidence="1" id="KW-1133">Transmembrane helix</keyword>
<dbReference type="EMBL" id="ACLF03000003">
    <property type="protein sequence ID" value="EFQ83841.1"/>
    <property type="molecule type" value="Genomic_DNA"/>
</dbReference>
<name>E2S9B7_9ACTN</name>
<proteinExistence type="predicted"/>
<keyword evidence="3" id="KW-1185">Reference proteome</keyword>